<dbReference type="InterPro" id="IPR051199">
    <property type="entry name" value="LPS_LOS_Heptosyltrfase"/>
</dbReference>
<dbReference type="CAZy" id="GT9">
    <property type="family name" value="Glycosyltransferase Family 9"/>
</dbReference>
<dbReference type="eggNOG" id="COG0859">
    <property type="taxonomic scope" value="Bacteria"/>
</dbReference>
<name>B5YJ62_THEYD</name>
<dbReference type="PANTHER" id="PTHR30160">
    <property type="entry name" value="TETRAACYLDISACCHARIDE 4'-KINASE-RELATED"/>
    <property type="match status" value="1"/>
</dbReference>
<dbReference type="GO" id="GO:0008713">
    <property type="term" value="F:ADP-heptose-lipopolysaccharide heptosyltransferase activity"/>
    <property type="evidence" value="ECO:0000318"/>
    <property type="project" value="GO_Central"/>
</dbReference>
<dbReference type="GO" id="GO:0009244">
    <property type="term" value="P:lipopolysaccharide core region biosynthetic process"/>
    <property type="evidence" value="ECO:0000318"/>
    <property type="project" value="GO_Central"/>
</dbReference>
<dbReference type="KEGG" id="tye:THEYE_A0430"/>
<reference evidence="3 4" key="2">
    <citation type="journal article" date="2015" name="Genome Announc.">
        <title>Genome Sequence of the Sulfate-Reducing Thermophilic Bacterium Thermodesulfovibrio yellowstonii Strain DSM 11347T (Phylum Nitrospirae).</title>
        <authorList>
            <person name="Bhatnagar S."/>
            <person name="Badger J.H."/>
            <person name="Madupu R."/>
            <person name="Khouri H.M."/>
            <person name="O'Connor E.M."/>
            <person name="Robb F.T."/>
            <person name="Ward N.L."/>
            <person name="Eisen J.A."/>
        </authorList>
    </citation>
    <scope>NUCLEOTIDE SEQUENCE [LARGE SCALE GENOMIC DNA]</scope>
    <source>
        <strain evidence="4">ATCC 51303 / DSM 11347 / YP87</strain>
    </source>
</reference>
<evidence type="ECO:0000256" key="1">
    <source>
        <dbReference type="ARBA" id="ARBA00022676"/>
    </source>
</evidence>
<dbReference type="CDD" id="cd03789">
    <property type="entry name" value="GT9_LPS_heptosyltransferase"/>
    <property type="match status" value="1"/>
</dbReference>
<proteinExistence type="predicted"/>
<dbReference type="Proteomes" id="UP000000718">
    <property type="component" value="Chromosome"/>
</dbReference>
<dbReference type="Gene3D" id="3.40.50.2000">
    <property type="entry name" value="Glycogen Phosphorylase B"/>
    <property type="match status" value="2"/>
</dbReference>
<dbReference type="FunFam" id="3.40.50.2000:FF:000251">
    <property type="entry name" value="Glycosyl transferase"/>
    <property type="match status" value="1"/>
</dbReference>
<dbReference type="STRING" id="289376.THEYE_A0430"/>
<evidence type="ECO:0000313" key="4">
    <source>
        <dbReference type="Proteomes" id="UP000000718"/>
    </source>
</evidence>
<accession>B5YJ62</accession>
<dbReference type="AlphaFoldDB" id="B5YJ62"/>
<gene>
    <name evidence="3" type="ordered locus">THEYE_A0430</name>
</gene>
<organism evidence="3 4">
    <name type="scientific">Thermodesulfovibrio yellowstonii (strain ATCC 51303 / DSM 11347 / YP87)</name>
    <dbReference type="NCBI Taxonomy" id="289376"/>
    <lineage>
        <taxon>Bacteria</taxon>
        <taxon>Pseudomonadati</taxon>
        <taxon>Nitrospirota</taxon>
        <taxon>Thermodesulfovibrionia</taxon>
        <taxon>Thermodesulfovibrionales</taxon>
        <taxon>Thermodesulfovibrionaceae</taxon>
        <taxon>Thermodesulfovibrio</taxon>
    </lineage>
</organism>
<protein>
    <submittedName>
        <fullName evidence="3">Glycosyl transferase, family 9</fullName>
    </submittedName>
</protein>
<dbReference type="Pfam" id="PF01075">
    <property type="entry name" value="Glyco_transf_9"/>
    <property type="match status" value="1"/>
</dbReference>
<dbReference type="RefSeq" id="WP_012546260.1">
    <property type="nucleotide sequence ID" value="NC_011296.1"/>
</dbReference>
<keyword evidence="2 3" id="KW-0808">Transferase</keyword>
<sequence length="371" mass="42543">MKLRIRENLLYFLLKIIKKLDQRQTELKYFNPDEVRNILVVSSTAIGDTLMSTPAIRAIREKYPKAKIIAHFNVKNMELFENNPHIDGIIPYYRGWKKFFKTIREFRKHKFDVAVILHGNEPQATPMAYLGEARFIVKVPNSNRFKFLLSNSNELYTWDDFTHGVEARLKSAELIGCNIRDKRMVLPIQNEGEDFVKKFLKQNNIDENNTIIGFQVGASTVSRMWLPERFIELGKKLIQLDSKIKIIITGSPSEYSYCQKIAQSIGKGAVVSAGKIPLKYLPSLIKKLRVLVTGDTGIMHMAIALGTPIIGLFAVSDPNRSGAYYDLDKHFIIKKDRTCEPCISKKCKYPVCMESISVEEVYKVIIKFLNL</sequence>
<dbReference type="PANTHER" id="PTHR30160:SF7">
    <property type="entry name" value="ADP-HEPTOSE--LPS HEPTOSYLTRANSFERASE 2"/>
    <property type="match status" value="1"/>
</dbReference>
<dbReference type="GO" id="GO:0005829">
    <property type="term" value="C:cytosol"/>
    <property type="evidence" value="ECO:0000318"/>
    <property type="project" value="GO_Central"/>
</dbReference>
<evidence type="ECO:0000313" key="3">
    <source>
        <dbReference type="EMBL" id="ACI21547.1"/>
    </source>
</evidence>
<reference evidence="4" key="1">
    <citation type="submission" date="2008-08" db="EMBL/GenBank/DDBJ databases">
        <title>The complete genome sequence of Thermodesulfovibrio yellowstonii strain ATCC 51303 / DSM 11347 / YP87.</title>
        <authorList>
            <person name="Dodson R.J."/>
            <person name="Durkin A.S."/>
            <person name="Wu M."/>
            <person name="Eisen J."/>
            <person name="Sutton G."/>
        </authorList>
    </citation>
    <scope>NUCLEOTIDE SEQUENCE [LARGE SCALE GENOMIC DNA]</scope>
    <source>
        <strain evidence="4">ATCC 51303 / DSM 11347 / YP87</strain>
    </source>
</reference>
<evidence type="ECO:0000256" key="2">
    <source>
        <dbReference type="ARBA" id="ARBA00022679"/>
    </source>
</evidence>
<dbReference type="PATRIC" id="fig|289376.4.peg.427"/>
<dbReference type="HOGENOM" id="CLU_038371_0_0_0"/>
<dbReference type="InParanoid" id="B5YJ62"/>
<dbReference type="EMBL" id="CP001147">
    <property type="protein sequence ID" value="ACI21547.1"/>
    <property type="molecule type" value="Genomic_DNA"/>
</dbReference>
<dbReference type="OrthoDB" id="9760688at2"/>
<keyword evidence="4" id="KW-1185">Reference proteome</keyword>
<dbReference type="InterPro" id="IPR002201">
    <property type="entry name" value="Glyco_trans_9"/>
</dbReference>
<dbReference type="SUPFAM" id="SSF53756">
    <property type="entry name" value="UDP-Glycosyltransferase/glycogen phosphorylase"/>
    <property type="match status" value="1"/>
</dbReference>
<keyword evidence="1" id="KW-0328">Glycosyltransferase</keyword>
<dbReference type="EnsemblBacteria" id="ACI21547">
    <property type="protein sequence ID" value="ACI21547"/>
    <property type="gene ID" value="THEYE_A0430"/>
</dbReference>